<keyword evidence="1 4" id="KW-0963">Cytoplasm</keyword>
<dbReference type="EMBL" id="JAMZMK010007733">
    <property type="protein sequence ID" value="KAI7743415.1"/>
    <property type="molecule type" value="Genomic_DNA"/>
</dbReference>
<name>A0AAD5CLJ0_AMBAR</name>
<protein>
    <recommendedName>
        <fullName evidence="4">Gamma-tubulin complex component</fullName>
    </recommendedName>
</protein>
<dbReference type="GO" id="GO:0051225">
    <property type="term" value="P:spindle assembly"/>
    <property type="evidence" value="ECO:0007669"/>
    <property type="project" value="TreeGrafter"/>
</dbReference>
<comment type="subcellular location">
    <subcellularLocation>
        <location evidence="4">Cytoplasm</location>
        <location evidence="4">Cytoskeleton</location>
        <location evidence="4">Microtubule organizing center</location>
    </subcellularLocation>
</comment>
<keyword evidence="7" id="KW-1185">Reference proteome</keyword>
<evidence type="ECO:0000313" key="7">
    <source>
        <dbReference type="Proteomes" id="UP001206925"/>
    </source>
</evidence>
<evidence type="ECO:0000259" key="5">
    <source>
        <dbReference type="Pfam" id="PF17681"/>
    </source>
</evidence>
<evidence type="ECO:0000256" key="1">
    <source>
        <dbReference type="ARBA" id="ARBA00022490"/>
    </source>
</evidence>
<accession>A0AAD5CLJ0</accession>
<reference evidence="6" key="1">
    <citation type="submission" date="2022-06" db="EMBL/GenBank/DDBJ databases">
        <title>Uncovering the hologenomic basis of an extraordinary plant invasion.</title>
        <authorList>
            <person name="Bieker V.C."/>
            <person name="Martin M.D."/>
            <person name="Gilbert T."/>
            <person name="Hodgins K."/>
            <person name="Battlay P."/>
            <person name="Petersen B."/>
            <person name="Wilson J."/>
        </authorList>
    </citation>
    <scope>NUCLEOTIDE SEQUENCE</scope>
    <source>
        <strain evidence="6">AA19_3_7</strain>
        <tissue evidence="6">Leaf</tissue>
    </source>
</reference>
<evidence type="ECO:0000256" key="4">
    <source>
        <dbReference type="RuleBase" id="RU363050"/>
    </source>
</evidence>
<dbReference type="GO" id="GO:0051321">
    <property type="term" value="P:meiotic cell cycle"/>
    <property type="evidence" value="ECO:0007669"/>
    <property type="project" value="TreeGrafter"/>
</dbReference>
<dbReference type="GO" id="GO:0005874">
    <property type="term" value="C:microtubule"/>
    <property type="evidence" value="ECO:0007669"/>
    <property type="project" value="UniProtKB-KW"/>
</dbReference>
<dbReference type="GO" id="GO:0000278">
    <property type="term" value="P:mitotic cell cycle"/>
    <property type="evidence" value="ECO:0007669"/>
    <property type="project" value="TreeGrafter"/>
</dbReference>
<dbReference type="Pfam" id="PF17681">
    <property type="entry name" value="GCP_N_terminal"/>
    <property type="match status" value="1"/>
</dbReference>
<dbReference type="InterPro" id="IPR007259">
    <property type="entry name" value="GCP"/>
</dbReference>
<comment type="function">
    <text evidence="4">Component of the gamma-tubulin ring complex (gTuRC) which mediates microtubule nucleation.</text>
</comment>
<evidence type="ECO:0000313" key="6">
    <source>
        <dbReference type="EMBL" id="KAI7743415.1"/>
    </source>
</evidence>
<organism evidence="6 7">
    <name type="scientific">Ambrosia artemisiifolia</name>
    <name type="common">Common ragweed</name>
    <dbReference type="NCBI Taxonomy" id="4212"/>
    <lineage>
        <taxon>Eukaryota</taxon>
        <taxon>Viridiplantae</taxon>
        <taxon>Streptophyta</taxon>
        <taxon>Embryophyta</taxon>
        <taxon>Tracheophyta</taxon>
        <taxon>Spermatophyta</taxon>
        <taxon>Magnoliopsida</taxon>
        <taxon>eudicotyledons</taxon>
        <taxon>Gunneridae</taxon>
        <taxon>Pentapetalae</taxon>
        <taxon>asterids</taxon>
        <taxon>campanulids</taxon>
        <taxon>Asterales</taxon>
        <taxon>Asteraceae</taxon>
        <taxon>Asteroideae</taxon>
        <taxon>Heliantheae alliance</taxon>
        <taxon>Heliantheae</taxon>
        <taxon>Ambrosia</taxon>
    </lineage>
</organism>
<dbReference type="GO" id="GO:0043015">
    <property type="term" value="F:gamma-tubulin binding"/>
    <property type="evidence" value="ECO:0007669"/>
    <property type="project" value="InterPro"/>
</dbReference>
<dbReference type="PANTHER" id="PTHR19302:SF70">
    <property type="entry name" value="GAMMA-TUBULIN COMPLEX COMPONENT 6"/>
    <property type="match status" value="1"/>
</dbReference>
<dbReference type="GO" id="GO:0031122">
    <property type="term" value="P:cytoplasmic microtubule organization"/>
    <property type="evidence" value="ECO:0007669"/>
    <property type="project" value="TreeGrafter"/>
</dbReference>
<feature type="domain" description="Gamma tubulin complex component protein N-terminal" evidence="5">
    <location>
        <begin position="67"/>
        <end position="277"/>
    </location>
</feature>
<sequence>MAVDTDFTSLLNTLKVEDPWLPPRPWESIPTESGLSVSSTSLSSPSPSRRFYATSSVTEASLVRLAMNALQGLESSLISIEKLCALFSSDPTDRTFHRIPSLWSHSVSTLALEKILRSLGCMGCGVFFLYKFVNHFTCLSADDDVLTSDENDMSVESDCPPYSLVNQAFAVAVNEVLEGYVAALDTLYSSVRLRRSSNVDNMMSGCLSSVGHSEITLLEVYLHTKELRNQIEVIGSICNVLSLANCFSASPLEDLVTQTKFAEFPRGGNLLTFLYKELQNPIHPFM</sequence>
<dbReference type="GO" id="GO:0000922">
    <property type="term" value="C:spindle pole"/>
    <property type="evidence" value="ECO:0007669"/>
    <property type="project" value="InterPro"/>
</dbReference>
<dbReference type="GO" id="GO:0051011">
    <property type="term" value="F:microtubule minus-end binding"/>
    <property type="evidence" value="ECO:0007669"/>
    <property type="project" value="TreeGrafter"/>
</dbReference>
<keyword evidence="3 4" id="KW-0206">Cytoskeleton</keyword>
<proteinExistence type="inferred from homology"/>
<dbReference type="InterPro" id="IPR041470">
    <property type="entry name" value="GCP_N"/>
</dbReference>
<evidence type="ECO:0000256" key="3">
    <source>
        <dbReference type="ARBA" id="ARBA00023212"/>
    </source>
</evidence>
<dbReference type="PANTHER" id="PTHR19302">
    <property type="entry name" value="GAMMA TUBULIN COMPLEX PROTEIN"/>
    <property type="match status" value="1"/>
</dbReference>
<keyword evidence="2 4" id="KW-0493">Microtubule</keyword>
<comment type="similarity">
    <text evidence="4">Belongs to the TUBGCP family.</text>
</comment>
<evidence type="ECO:0000256" key="2">
    <source>
        <dbReference type="ARBA" id="ARBA00022701"/>
    </source>
</evidence>
<comment type="caution">
    <text evidence="6">The sequence shown here is derived from an EMBL/GenBank/DDBJ whole genome shotgun (WGS) entry which is preliminary data.</text>
</comment>
<gene>
    <name evidence="6" type="ORF">M8C21_011266</name>
</gene>
<dbReference type="Proteomes" id="UP001206925">
    <property type="component" value="Unassembled WGS sequence"/>
</dbReference>
<dbReference type="GO" id="GO:0007020">
    <property type="term" value="P:microtubule nucleation"/>
    <property type="evidence" value="ECO:0007669"/>
    <property type="project" value="InterPro"/>
</dbReference>
<dbReference type="AlphaFoldDB" id="A0AAD5CLJ0"/>
<dbReference type="GO" id="GO:0000930">
    <property type="term" value="C:gamma-tubulin complex"/>
    <property type="evidence" value="ECO:0007669"/>
    <property type="project" value="TreeGrafter"/>
</dbReference>